<dbReference type="SMART" id="SM00324">
    <property type="entry name" value="RhoGAP"/>
    <property type="match status" value="1"/>
</dbReference>
<evidence type="ECO:0000313" key="3">
    <source>
        <dbReference type="Proteomes" id="UP001470230"/>
    </source>
</evidence>
<feature type="domain" description="Rho-GAP" evidence="1">
    <location>
        <begin position="10"/>
        <end position="209"/>
    </location>
</feature>
<reference evidence="2 3" key="1">
    <citation type="submission" date="2024-04" db="EMBL/GenBank/DDBJ databases">
        <title>Tritrichomonas musculus Genome.</title>
        <authorList>
            <person name="Alves-Ferreira E."/>
            <person name="Grigg M."/>
            <person name="Lorenzi H."/>
            <person name="Galac M."/>
        </authorList>
    </citation>
    <scope>NUCLEOTIDE SEQUENCE [LARGE SCALE GENOMIC DNA]</scope>
    <source>
        <strain evidence="2 3">EAF2021</strain>
    </source>
</reference>
<organism evidence="2 3">
    <name type="scientific">Tritrichomonas musculus</name>
    <dbReference type="NCBI Taxonomy" id="1915356"/>
    <lineage>
        <taxon>Eukaryota</taxon>
        <taxon>Metamonada</taxon>
        <taxon>Parabasalia</taxon>
        <taxon>Tritrichomonadida</taxon>
        <taxon>Tritrichomonadidae</taxon>
        <taxon>Tritrichomonas</taxon>
    </lineage>
</organism>
<protein>
    <submittedName>
        <fullName evidence="2">Rho GTPase-activating protein 15</fullName>
    </submittedName>
</protein>
<dbReference type="InterPro" id="IPR008936">
    <property type="entry name" value="Rho_GTPase_activation_prot"/>
</dbReference>
<name>A0ABR2IMB2_9EUKA</name>
<dbReference type="EMBL" id="JAPFFF010000017">
    <property type="protein sequence ID" value="KAK8863993.1"/>
    <property type="molecule type" value="Genomic_DNA"/>
</dbReference>
<dbReference type="PROSITE" id="PS50238">
    <property type="entry name" value="RHOGAP"/>
    <property type="match status" value="1"/>
</dbReference>
<accession>A0ABR2IMB2</accession>
<gene>
    <name evidence="2" type="ORF">M9Y10_011687</name>
</gene>
<dbReference type="Pfam" id="PF00620">
    <property type="entry name" value="RhoGAP"/>
    <property type="match status" value="1"/>
</dbReference>
<keyword evidence="3" id="KW-1185">Reference proteome</keyword>
<evidence type="ECO:0000313" key="2">
    <source>
        <dbReference type="EMBL" id="KAK8863993.1"/>
    </source>
</evidence>
<dbReference type="PANTHER" id="PTHR45808">
    <property type="entry name" value="RHO GTPASE-ACTIVATING PROTEIN 68F"/>
    <property type="match status" value="1"/>
</dbReference>
<comment type="caution">
    <text evidence="2">The sequence shown here is derived from an EMBL/GenBank/DDBJ whole genome shotgun (WGS) entry which is preliminary data.</text>
</comment>
<dbReference type="InterPro" id="IPR000198">
    <property type="entry name" value="RhoGAP_dom"/>
</dbReference>
<sequence length="244" mass="28512">MSAKGKFFSTDFKSFNGKIPFIITDIVTKLDENHSETFEGIFRKNGSKQVVDLLCQELENGKVQEWKDDYLDVYVLAGTLSRYFAKHSKMFDSIIDQEMQQRLQEIYDNYKNNEEERISQYKNFFNSSSDTRKNSLAFFLKYLHKVSTYSEQNLMHAGNLSTVFYINFFPMFDEANSNKPQDISFYNGLKNSVNKQILQDLIEKGDIILEEINNENFMSDEDIQNFVFPGAPEPKKRSFSCLLI</sequence>
<proteinExistence type="predicted"/>
<evidence type="ECO:0000259" key="1">
    <source>
        <dbReference type="PROSITE" id="PS50238"/>
    </source>
</evidence>
<dbReference type="Gene3D" id="1.10.555.10">
    <property type="entry name" value="Rho GTPase activation protein"/>
    <property type="match status" value="1"/>
</dbReference>
<dbReference type="CDD" id="cd00159">
    <property type="entry name" value="RhoGAP"/>
    <property type="match status" value="1"/>
</dbReference>
<dbReference type="Proteomes" id="UP001470230">
    <property type="component" value="Unassembled WGS sequence"/>
</dbReference>
<dbReference type="SUPFAM" id="SSF48350">
    <property type="entry name" value="GTPase activation domain, GAP"/>
    <property type="match status" value="1"/>
</dbReference>
<dbReference type="PANTHER" id="PTHR45808:SF2">
    <property type="entry name" value="RHO GTPASE-ACTIVATING PROTEIN 68F"/>
    <property type="match status" value="1"/>
</dbReference>